<gene>
    <name evidence="3" type="ORF">IAB36_04030</name>
</gene>
<evidence type="ECO:0000256" key="2">
    <source>
        <dbReference type="SAM" id="Phobius"/>
    </source>
</evidence>
<evidence type="ECO:0008006" key="5">
    <source>
        <dbReference type="Google" id="ProtNLM"/>
    </source>
</evidence>
<keyword evidence="2" id="KW-1133">Transmembrane helix</keyword>
<dbReference type="Proteomes" id="UP000886749">
    <property type="component" value="Unassembled WGS sequence"/>
</dbReference>
<dbReference type="EMBL" id="DVGY01000087">
    <property type="protein sequence ID" value="HIR40980.1"/>
    <property type="molecule type" value="Genomic_DNA"/>
</dbReference>
<evidence type="ECO:0000313" key="3">
    <source>
        <dbReference type="EMBL" id="HIR40980.1"/>
    </source>
</evidence>
<evidence type="ECO:0000256" key="1">
    <source>
        <dbReference type="SAM" id="MobiDB-lite"/>
    </source>
</evidence>
<dbReference type="AlphaFoldDB" id="A0A9D1DDW6"/>
<sequence length="243" mass="26366">KQIMDEAVICVHCGCPVDTTVRPQVKPPENPKELLNTLSQRVQIGGILWIIIGSFQVLYALILLFLFFDWFAAVIGVIGILNIVTSVKDFQYSKTVLDNPNGIVEKYEPLGDPIATLIWNSICFFAGCLALDILGILIGLIGVGGSIYDLIGVRGFVMSKREAFAAMNPSRRSFGNPIFSDKSRRYDPTASDDPNRANSPSGNPGRPNPPRADAPANSWTCPSCGRVNAAYVGTCACGRRKNS</sequence>
<name>A0A9D1DDW6_9FIRM</name>
<feature type="non-terminal residue" evidence="3">
    <location>
        <position position="1"/>
    </location>
</feature>
<comment type="caution">
    <text evidence="3">The sequence shown here is derived from an EMBL/GenBank/DDBJ whole genome shotgun (WGS) entry which is preliminary data.</text>
</comment>
<feature type="transmembrane region" description="Helical" evidence="2">
    <location>
        <begin position="57"/>
        <end position="84"/>
    </location>
</feature>
<organism evidence="3 4">
    <name type="scientific">Candidatus Egerieicola pullicola</name>
    <dbReference type="NCBI Taxonomy" id="2840775"/>
    <lineage>
        <taxon>Bacteria</taxon>
        <taxon>Bacillati</taxon>
        <taxon>Bacillota</taxon>
        <taxon>Clostridia</taxon>
        <taxon>Eubacteriales</taxon>
        <taxon>Oscillospiraceae</taxon>
        <taxon>Oscillospiraceae incertae sedis</taxon>
        <taxon>Candidatus Egerieicola</taxon>
    </lineage>
</organism>
<proteinExistence type="predicted"/>
<feature type="transmembrane region" description="Helical" evidence="2">
    <location>
        <begin position="118"/>
        <end position="151"/>
    </location>
</feature>
<accession>A0A9D1DDW6</accession>
<keyword evidence="2" id="KW-0472">Membrane</keyword>
<reference evidence="3" key="2">
    <citation type="journal article" date="2021" name="PeerJ">
        <title>Extensive microbial diversity within the chicken gut microbiome revealed by metagenomics and culture.</title>
        <authorList>
            <person name="Gilroy R."/>
            <person name="Ravi A."/>
            <person name="Getino M."/>
            <person name="Pursley I."/>
            <person name="Horton D.L."/>
            <person name="Alikhan N.F."/>
            <person name="Baker D."/>
            <person name="Gharbi K."/>
            <person name="Hall N."/>
            <person name="Watson M."/>
            <person name="Adriaenssens E.M."/>
            <person name="Foster-Nyarko E."/>
            <person name="Jarju S."/>
            <person name="Secka A."/>
            <person name="Antonio M."/>
            <person name="Oren A."/>
            <person name="Chaudhuri R.R."/>
            <person name="La Ragione R."/>
            <person name="Hildebrand F."/>
            <person name="Pallen M.J."/>
        </authorList>
    </citation>
    <scope>NUCLEOTIDE SEQUENCE</scope>
    <source>
        <strain evidence="3">CHK184-25365</strain>
    </source>
</reference>
<feature type="region of interest" description="Disordered" evidence="1">
    <location>
        <begin position="175"/>
        <end position="215"/>
    </location>
</feature>
<protein>
    <recommendedName>
        <fullName evidence="5">RanBP2-type domain-containing protein</fullName>
    </recommendedName>
</protein>
<keyword evidence="2" id="KW-0812">Transmembrane</keyword>
<reference evidence="3" key="1">
    <citation type="submission" date="2020-10" db="EMBL/GenBank/DDBJ databases">
        <authorList>
            <person name="Gilroy R."/>
        </authorList>
    </citation>
    <scope>NUCLEOTIDE SEQUENCE</scope>
    <source>
        <strain evidence="3">CHK184-25365</strain>
    </source>
</reference>
<evidence type="ECO:0000313" key="4">
    <source>
        <dbReference type="Proteomes" id="UP000886749"/>
    </source>
</evidence>